<sequence length="107" mass="12340">MSACSLCYSCSFVCPAKVDLAEQIYLWRQDLDKLGKADRMKKVMSGGMEFMMNRPSIFNMALKWAPLVNGVPRFLIYNGLNDWGKGREMPKFAKESFNEMWKKGKVK</sequence>
<dbReference type="GO" id="GO:0006089">
    <property type="term" value="P:lactate metabolic process"/>
    <property type="evidence" value="ECO:0007669"/>
    <property type="project" value="InterPro"/>
</dbReference>
<accession>A0A0P0M3J4</accession>
<keyword evidence="1" id="KW-0479">Metal-binding</keyword>
<organism evidence="5 6">
    <name type="scientific">Phocaeicola vulgatus</name>
    <name type="common">Bacteroides vulgatus</name>
    <dbReference type="NCBI Taxonomy" id="821"/>
    <lineage>
        <taxon>Bacteria</taxon>
        <taxon>Pseudomonadati</taxon>
        <taxon>Bacteroidota</taxon>
        <taxon>Bacteroidia</taxon>
        <taxon>Bacteroidales</taxon>
        <taxon>Bacteroidaceae</taxon>
        <taxon>Phocaeicola</taxon>
    </lineage>
</organism>
<name>A0A0P0M3J4_PHOVU</name>
<dbReference type="EMBL" id="CP013020">
    <property type="protein sequence ID" value="ALK85108.1"/>
    <property type="molecule type" value="Genomic_DNA"/>
</dbReference>
<keyword evidence="2" id="KW-0408">Iron</keyword>
<dbReference type="InterPro" id="IPR024569">
    <property type="entry name" value="LutB_C"/>
</dbReference>
<reference evidence="6" key="1">
    <citation type="submission" date="2015-10" db="EMBL/GenBank/DDBJ databases">
        <title>Extensive mobilome-driven genome diversification in gut-associated Bacteroides vulgatus mpk.</title>
        <authorList>
            <person name="Beier S."/>
            <person name="Lange A."/>
            <person name="Huson D.H."/>
            <person name="Frick J.-S."/>
            <person name="Autenrieth I.B."/>
        </authorList>
    </citation>
    <scope>NUCLEOTIDE SEQUENCE [LARGE SCALE GENOMIC DNA]</scope>
    <source>
        <strain evidence="6">mpk</strain>
    </source>
</reference>
<dbReference type="PROSITE" id="PS00198">
    <property type="entry name" value="4FE4S_FER_1"/>
    <property type="match status" value="1"/>
</dbReference>
<evidence type="ECO:0000313" key="6">
    <source>
        <dbReference type="Proteomes" id="UP000061587"/>
    </source>
</evidence>
<evidence type="ECO:0000259" key="4">
    <source>
        <dbReference type="Pfam" id="PF11870"/>
    </source>
</evidence>
<keyword evidence="3" id="KW-0411">Iron-sulfur</keyword>
<dbReference type="Pfam" id="PF11870">
    <property type="entry name" value="LutB_C"/>
    <property type="match status" value="1"/>
</dbReference>
<dbReference type="GO" id="GO:0046872">
    <property type="term" value="F:metal ion binding"/>
    <property type="evidence" value="ECO:0007669"/>
    <property type="project" value="UniProtKB-KW"/>
</dbReference>
<evidence type="ECO:0000256" key="3">
    <source>
        <dbReference type="ARBA" id="ARBA00023014"/>
    </source>
</evidence>
<dbReference type="PANTHER" id="PTHR47153:SF2">
    <property type="entry name" value="LACTATE UTILIZATION PROTEIN B"/>
    <property type="match status" value="1"/>
</dbReference>
<evidence type="ECO:0000313" key="5">
    <source>
        <dbReference type="EMBL" id="ALK85108.1"/>
    </source>
</evidence>
<evidence type="ECO:0000256" key="1">
    <source>
        <dbReference type="ARBA" id="ARBA00022723"/>
    </source>
</evidence>
<dbReference type="SUPFAM" id="SSF46548">
    <property type="entry name" value="alpha-helical ferredoxin"/>
    <property type="match status" value="1"/>
</dbReference>
<dbReference type="PANTHER" id="PTHR47153">
    <property type="entry name" value="LACTATE UTILIZATION PROTEIN B"/>
    <property type="match status" value="1"/>
</dbReference>
<dbReference type="Proteomes" id="UP000061587">
    <property type="component" value="Chromosome"/>
</dbReference>
<dbReference type="PATRIC" id="fig|821.40.peg.3015"/>
<dbReference type="AlphaFoldDB" id="A0A0P0M3J4"/>
<feature type="domain" description="Lactate utilization protein B C-terminal" evidence="4">
    <location>
        <begin position="35"/>
        <end position="104"/>
    </location>
</feature>
<gene>
    <name evidence="5" type="ORF">BvMPK_2513</name>
</gene>
<evidence type="ECO:0000256" key="2">
    <source>
        <dbReference type="ARBA" id="ARBA00023004"/>
    </source>
</evidence>
<proteinExistence type="predicted"/>
<reference evidence="5 6" key="2">
    <citation type="journal article" date="2016" name="Genome Biol. Evol.">
        <title>Extensive mobilome-driven genome diversification in mouse gut-associated Bacteroides vulgatus mpk.</title>
        <authorList>
            <person name="Lange A."/>
            <person name="Beier S."/>
            <person name="Steimle A."/>
            <person name="Autenrieth I.B."/>
            <person name="Huson D.H."/>
            <person name="Frick J.S."/>
        </authorList>
    </citation>
    <scope>NUCLEOTIDE SEQUENCE [LARGE SCALE GENOMIC DNA]</scope>
    <source>
        <strain evidence="6">mpk</strain>
    </source>
</reference>
<dbReference type="GO" id="GO:0051536">
    <property type="term" value="F:iron-sulfur cluster binding"/>
    <property type="evidence" value="ECO:0007669"/>
    <property type="project" value="UniProtKB-KW"/>
</dbReference>
<protein>
    <submittedName>
        <fullName evidence="5">Lactate Utilization Protein B/C</fullName>
    </submittedName>
</protein>
<dbReference type="InterPro" id="IPR004452">
    <property type="entry name" value="LutB/LldF"/>
</dbReference>
<dbReference type="InterPro" id="IPR017900">
    <property type="entry name" value="4Fe4S_Fe_S_CS"/>
</dbReference>